<dbReference type="PANTHER" id="PTHR30146">
    <property type="entry name" value="LACI-RELATED TRANSCRIPTIONAL REPRESSOR"/>
    <property type="match status" value="1"/>
</dbReference>
<dbReference type="PRINTS" id="PR00035">
    <property type="entry name" value="HTHGNTR"/>
</dbReference>
<dbReference type="RefSeq" id="WP_210656222.1">
    <property type="nucleotide sequence ID" value="NZ_JAGKSP010000002.1"/>
</dbReference>
<keyword evidence="6" id="KW-1185">Reference proteome</keyword>
<dbReference type="CDD" id="cd07377">
    <property type="entry name" value="WHTH_GntR"/>
    <property type="match status" value="1"/>
</dbReference>
<dbReference type="InterPro" id="IPR000524">
    <property type="entry name" value="Tscrpt_reg_HTH_GntR"/>
</dbReference>
<dbReference type="Gene3D" id="1.10.10.10">
    <property type="entry name" value="Winged helix-like DNA-binding domain superfamily/Winged helix DNA-binding domain"/>
    <property type="match status" value="1"/>
</dbReference>
<keyword evidence="1" id="KW-0805">Transcription regulation</keyword>
<sequence length="391" mass="44256">MQDGRIPIYQVIQDFIKNQIQTGIWSPGDKIFTEKELMEKFEVSRITVSNALTGLTKEGWLNRIQGKGSYVHDMALTLRNPAQPAAGSGMSTPAEQGDSRNVIGLILPNISDFFSMRMNKGISKALKQSGYNFVLMLSENSKDREAAAIRELLYMGASGLIIFPVDAETYNEEILRLKLERFPLVIIDRYLTGIETHFIGSDGVEASRLAVNHLYELGHRDIAICSDVPLSTTTIEQRLSGYMKALKELGEMINPAMMLTDFYVDYEREELDEQHPLFRYVKNGLATAYITLNGTMALHLYRIVRHLGLQVPRDISIVTFDNLSPSREFNFFTYIDQHEETVGRLAAEQLLELLEDKSKINQQENKYRKLLIEPHLVSSVSTAACPVRSKP</sequence>
<dbReference type="InterPro" id="IPR036388">
    <property type="entry name" value="WH-like_DNA-bd_sf"/>
</dbReference>
<reference evidence="5 6" key="1">
    <citation type="submission" date="2021-04" db="EMBL/GenBank/DDBJ databases">
        <title>Paenibacillus sp. DLE-14 whole genome sequence.</title>
        <authorList>
            <person name="Ham Y.J."/>
        </authorList>
    </citation>
    <scope>NUCLEOTIDE SEQUENCE [LARGE SCALE GENOMIC DNA]</scope>
    <source>
        <strain evidence="5 6">DLE-14</strain>
    </source>
</reference>
<comment type="caution">
    <text evidence="5">The sequence shown here is derived from an EMBL/GenBank/DDBJ whole genome shotgun (WGS) entry which is preliminary data.</text>
</comment>
<feature type="domain" description="HTH gntR-type" evidence="4">
    <location>
        <begin position="6"/>
        <end position="74"/>
    </location>
</feature>
<evidence type="ECO:0000259" key="4">
    <source>
        <dbReference type="PROSITE" id="PS50949"/>
    </source>
</evidence>
<name>A0ABS5C839_9BACL</name>
<dbReference type="PANTHER" id="PTHR30146:SF109">
    <property type="entry name" value="HTH-TYPE TRANSCRIPTIONAL REGULATOR GALS"/>
    <property type="match status" value="1"/>
</dbReference>
<dbReference type="Pfam" id="PF00392">
    <property type="entry name" value="GntR"/>
    <property type="match status" value="1"/>
</dbReference>
<evidence type="ECO:0000256" key="2">
    <source>
        <dbReference type="ARBA" id="ARBA00023125"/>
    </source>
</evidence>
<dbReference type="Gene3D" id="3.40.50.2300">
    <property type="match status" value="2"/>
</dbReference>
<dbReference type="InterPro" id="IPR046335">
    <property type="entry name" value="LacI/GalR-like_sensor"/>
</dbReference>
<dbReference type="Proteomes" id="UP000673394">
    <property type="component" value="Unassembled WGS sequence"/>
</dbReference>
<keyword evidence="3" id="KW-0804">Transcription</keyword>
<dbReference type="Pfam" id="PF13377">
    <property type="entry name" value="Peripla_BP_3"/>
    <property type="match status" value="1"/>
</dbReference>
<organism evidence="5 6">
    <name type="scientific">Paenibacillus lignilyticus</name>
    <dbReference type="NCBI Taxonomy" id="1172615"/>
    <lineage>
        <taxon>Bacteria</taxon>
        <taxon>Bacillati</taxon>
        <taxon>Bacillota</taxon>
        <taxon>Bacilli</taxon>
        <taxon>Bacillales</taxon>
        <taxon>Paenibacillaceae</taxon>
        <taxon>Paenibacillus</taxon>
    </lineage>
</organism>
<dbReference type="SUPFAM" id="SSF53822">
    <property type="entry name" value="Periplasmic binding protein-like I"/>
    <property type="match status" value="1"/>
</dbReference>
<gene>
    <name evidence="5" type="ORF">I8J30_05560</name>
</gene>
<evidence type="ECO:0000256" key="1">
    <source>
        <dbReference type="ARBA" id="ARBA00023015"/>
    </source>
</evidence>
<evidence type="ECO:0000256" key="3">
    <source>
        <dbReference type="ARBA" id="ARBA00023163"/>
    </source>
</evidence>
<dbReference type="CDD" id="cd06267">
    <property type="entry name" value="PBP1_LacI_sugar_binding-like"/>
    <property type="match status" value="1"/>
</dbReference>
<evidence type="ECO:0000313" key="6">
    <source>
        <dbReference type="Proteomes" id="UP000673394"/>
    </source>
</evidence>
<dbReference type="EMBL" id="JAGKSP010000002">
    <property type="protein sequence ID" value="MBP3962171.1"/>
    <property type="molecule type" value="Genomic_DNA"/>
</dbReference>
<keyword evidence="2" id="KW-0238">DNA-binding</keyword>
<protein>
    <submittedName>
        <fullName evidence="5">GntR family transcriptional regulator</fullName>
    </submittedName>
</protein>
<dbReference type="InterPro" id="IPR036390">
    <property type="entry name" value="WH_DNA-bd_sf"/>
</dbReference>
<evidence type="ECO:0000313" key="5">
    <source>
        <dbReference type="EMBL" id="MBP3962171.1"/>
    </source>
</evidence>
<accession>A0ABS5C839</accession>
<dbReference type="InterPro" id="IPR028082">
    <property type="entry name" value="Peripla_BP_I"/>
</dbReference>
<dbReference type="SUPFAM" id="SSF46785">
    <property type="entry name" value="Winged helix' DNA-binding domain"/>
    <property type="match status" value="1"/>
</dbReference>
<proteinExistence type="predicted"/>
<dbReference type="SMART" id="SM00345">
    <property type="entry name" value="HTH_GNTR"/>
    <property type="match status" value="1"/>
</dbReference>
<dbReference type="PROSITE" id="PS50949">
    <property type="entry name" value="HTH_GNTR"/>
    <property type="match status" value="1"/>
</dbReference>